<dbReference type="OrthoDB" id="5152741at2759"/>
<evidence type="ECO:0000256" key="1">
    <source>
        <dbReference type="ARBA" id="ARBA00004173"/>
    </source>
</evidence>
<dbReference type="Proteomes" id="UP000094444">
    <property type="component" value="Unassembled WGS sequence"/>
</dbReference>
<organism evidence="3 4">
    <name type="scientific">Diaporthe helianthi</name>
    <dbReference type="NCBI Taxonomy" id="158607"/>
    <lineage>
        <taxon>Eukaryota</taxon>
        <taxon>Fungi</taxon>
        <taxon>Dikarya</taxon>
        <taxon>Ascomycota</taxon>
        <taxon>Pezizomycotina</taxon>
        <taxon>Sordariomycetes</taxon>
        <taxon>Sordariomycetidae</taxon>
        <taxon>Diaporthales</taxon>
        <taxon>Diaporthaceae</taxon>
        <taxon>Diaporthe</taxon>
    </lineage>
</organism>
<name>A0A2P5HQ01_DIAHE</name>
<dbReference type="EMBL" id="MAVT02001021">
    <property type="protein sequence ID" value="POS72342.1"/>
    <property type="molecule type" value="Genomic_DNA"/>
</dbReference>
<dbReference type="AlphaFoldDB" id="A0A2P5HQ01"/>
<dbReference type="SUPFAM" id="SSF56672">
    <property type="entry name" value="DNA/RNA polymerases"/>
    <property type="match status" value="1"/>
</dbReference>
<dbReference type="InParanoid" id="A0A2P5HQ01"/>
<dbReference type="InterPro" id="IPR043502">
    <property type="entry name" value="DNA/RNA_pol_sf"/>
</dbReference>
<reference evidence="3" key="1">
    <citation type="submission" date="2017-09" db="EMBL/GenBank/DDBJ databases">
        <title>Polyketide synthases of a Diaporthe helianthi virulent isolate.</title>
        <authorList>
            <person name="Baroncelli R."/>
        </authorList>
    </citation>
    <scope>NUCLEOTIDE SEQUENCE [LARGE SCALE GENOMIC DNA]</scope>
    <source>
        <strain evidence="3">7/96</strain>
    </source>
</reference>
<evidence type="ECO:0000256" key="2">
    <source>
        <dbReference type="ARBA" id="ARBA00023128"/>
    </source>
</evidence>
<dbReference type="Gene3D" id="3.30.70.270">
    <property type="match status" value="2"/>
</dbReference>
<proteinExistence type="predicted"/>
<dbReference type="STRING" id="158607.A0A2P5HQ01"/>
<accession>A0A2P5HQ01</accession>
<evidence type="ECO:0008006" key="5">
    <source>
        <dbReference type="Google" id="ProtNLM"/>
    </source>
</evidence>
<dbReference type="PANTHER" id="PTHR37984:SF5">
    <property type="entry name" value="PROTEIN NYNRIN-LIKE"/>
    <property type="match status" value="1"/>
</dbReference>
<dbReference type="GO" id="GO:0005739">
    <property type="term" value="C:mitochondrion"/>
    <property type="evidence" value="ECO:0007669"/>
    <property type="project" value="UniProtKB-SubCell"/>
</dbReference>
<keyword evidence="2" id="KW-0496">Mitochondrion</keyword>
<dbReference type="InterPro" id="IPR043128">
    <property type="entry name" value="Rev_trsase/Diguanyl_cyclase"/>
</dbReference>
<evidence type="ECO:0000313" key="4">
    <source>
        <dbReference type="Proteomes" id="UP000094444"/>
    </source>
</evidence>
<evidence type="ECO:0000313" key="3">
    <source>
        <dbReference type="EMBL" id="POS72342.1"/>
    </source>
</evidence>
<dbReference type="InterPro" id="IPR050951">
    <property type="entry name" value="Retrovirus_Pol_polyprotein"/>
</dbReference>
<comment type="caution">
    <text evidence="3">The sequence shown here is derived from an EMBL/GenBank/DDBJ whole genome shotgun (WGS) entry which is preliminary data.</text>
</comment>
<comment type="subcellular location">
    <subcellularLocation>
        <location evidence="1">Mitochondrion</location>
    </subcellularLocation>
</comment>
<protein>
    <recommendedName>
        <fullName evidence="5">Reverse transcriptase domain-containing protein</fullName>
    </recommendedName>
</protein>
<dbReference type="PANTHER" id="PTHR37984">
    <property type="entry name" value="PROTEIN CBG26694"/>
    <property type="match status" value="1"/>
</dbReference>
<keyword evidence="4" id="KW-1185">Reference proteome</keyword>
<gene>
    <name evidence="3" type="ORF">DHEL01_v209261</name>
</gene>
<sequence length="218" mass="24210">MDQRLFGIKGKAYLDNIVVPTNGSLNDHLQDVSKVFAKLRETNIAIGPKKSFFAAPTAVVLGHYIDSLGLSTTEEQLQAVQALEFPKTLKDLEHFIGLAEYIRHNVPHHSTILGLSKQPNIINSTAASVNNKKLIYALEFISGFDVDFLYKPSQQNIVPNALSQLPSLNITPADTPSGLDVLPNNRKEHWSFTAEGYTTPEKTLRHGKVYVKISPDFR</sequence>